<keyword evidence="4 8" id="KW-0812">Transmembrane</keyword>
<accession>A0AAE0GAK8</accession>
<evidence type="ECO:0000256" key="4">
    <source>
        <dbReference type="ARBA" id="ARBA00022692"/>
    </source>
</evidence>
<keyword evidence="5" id="KW-0677">Repeat</keyword>
<evidence type="ECO:0000256" key="7">
    <source>
        <dbReference type="ARBA" id="ARBA00023136"/>
    </source>
</evidence>
<name>A0AAE0GAK8_9CHLO</name>
<comment type="similarity">
    <text evidence="2 9">Belongs to the mitochondrial carrier (TC 2.A.29) family.</text>
</comment>
<proteinExistence type="inferred from homology"/>
<keyword evidence="11" id="KW-1185">Reference proteome</keyword>
<dbReference type="AlphaFoldDB" id="A0AAE0GAK8"/>
<evidence type="ECO:0000256" key="5">
    <source>
        <dbReference type="ARBA" id="ARBA00022737"/>
    </source>
</evidence>
<dbReference type="Pfam" id="PF00153">
    <property type="entry name" value="Mito_carr"/>
    <property type="match status" value="2"/>
</dbReference>
<evidence type="ECO:0000256" key="8">
    <source>
        <dbReference type="PROSITE-ProRule" id="PRU00282"/>
    </source>
</evidence>
<dbReference type="PANTHER" id="PTHR45618">
    <property type="entry name" value="MITOCHONDRIAL DICARBOXYLATE CARRIER-RELATED"/>
    <property type="match status" value="1"/>
</dbReference>
<organism evidence="10 11">
    <name type="scientific">Cymbomonas tetramitiformis</name>
    <dbReference type="NCBI Taxonomy" id="36881"/>
    <lineage>
        <taxon>Eukaryota</taxon>
        <taxon>Viridiplantae</taxon>
        <taxon>Chlorophyta</taxon>
        <taxon>Pyramimonadophyceae</taxon>
        <taxon>Pyramimonadales</taxon>
        <taxon>Pyramimonadaceae</taxon>
        <taxon>Cymbomonas</taxon>
    </lineage>
</organism>
<feature type="repeat" description="Solcar" evidence="8">
    <location>
        <begin position="161"/>
        <end position="237"/>
    </location>
</feature>
<evidence type="ECO:0000313" key="11">
    <source>
        <dbReference type="Proteomes" id="UP001190700"/>
    </source>
</evidence>
<protein>
    <submittedName>
        <fullName evidence="10">Uncharacterized protein</fullName>
    </submittedName>
</protein>
<dbReference type="SUPFAM" id="SSF103506">
    <property type="entry name" value="Mitochondrial carrier"/>
    <property type="match status" value="1"/>
</dbReference>
<keyword evidence="3 9" id="KW-0813">Transport</keyword>
<sequence length="237" mass="25534">MSGTTESLATKYFLVALSGMSAEAATFPIDMTKTRMQLQGELNAAAHQRGFLASAAHIFRTEGFSAFYKGVSPAILRHVPYTGTRIICYEQVRSRDFLSGDPSTRIPYPPPRPNTARGLRDVLANRRQASGIALLCSEIVTFRAFRNAAFALLPGEPGGTLPFHLKLAVGATSGAIGQLVAVPADVVKVRMQADGRLVASGKLVQPRYRGLVDVSARLGLLQRALGPAPMTRWLQLV</sequence>
<feature type="repeat" description="Solcar" evidence="8">
    <location>
        <begin position="10"/>
        <end position="95"/>
    </location>
</feature>
<comment type="subcellular location">
    <subcellularLocation>
        <location evidence="1">Membrane</location>
        <topology evidence="1">Multi-pass membrane protein</topology>
    </subcellularLocation>
</comment>
<dbReference type="InterPro" id="IPR050391">
    <property type="entry name" value="Mito_Metabolite_Transporter"/>
</dbReference>
<dbReference type="PROSITE" id="PS50920">
    <property type="entry name" value="SOLCAR"/>
    <property type="match status" value="2"/>
</dbReference>
<comment type="caution">
    <text evidence="10">The sequence shown here is derived from an EMBL/GenBank/DDBJ whole genome shotgun (WGS) entry which is preliminary data.</text>
</comment>
<evidence type="ECO:0000256" key="9">
    <source>
        <dbReference type="RuleBase" id="RU000488"/>
    </source>
</evidence>
<gene>
    <name evidence="10" type="ORF">CYMTET_17292</name>
</gene>
<dbReference type="EMBL" id="LGRX02007672">
    <property type="protein sequence ID" value="KAK3274524.1"/>
    <property type="molecule type" value="Genomic_DNA"/>
</dbReference>
<dbReference type="InterPro" id="IPR018108">
    <property type="entry name" value="MCP_transmembrane"/>
</dbReference>
<dbReference type="GO" id="GO:0016020">
    <property type="term" value="C:membrane"/>
    <property type="evidence" value="ECO:0007669"/>
    <property type="project" value="UniProtKB-SubCell"/>
</dbReference>
<evidence type="ECO:0000256" key="1">
    <source>
        <dbReference type="ARBA" id="ARBA00004141"/>
    </source>
</evidence>
<evidence type="ECO:0000256" key="3">
    <source>
        <dbReference type="ARBA" id="ARBA00022448"/>
    </source>
</evidence>
<keyword evidence="6" id="KW-1133">Transmembrane helix</keyword>
<evidence type="ECO:0000256" key="2">
    <source>
        <dbReference type="ARBA" id="ARBA00006375"/>
    </source>
</evidence>
<evidence type="ECO:0000256" key="6">
    <source>
        <dbReference type="ARBA" id="ARBA00022989"/>
    </source>
</evidence>
<reference evidence="10 11" key="1">
    <citation type="journal article" date="2015" name="Genome Biol. Evol.">
        <title>Comparative Genomics of a Bacterivorous Green Alga Reveals Evolutionary Causalities and Consequences of Phago-Mixotrophic Mode of Nutrition.</title>
        <authorList>
            <person name="Burns J.A."/>
            <person name="Paasch A."/>
            <person name="Narechania A."/>
            <person name="Kim E."/>
        </authorList>
    </citation>
    <scope>NUCLEOTIDE SEQUENCE [LARGE SCALE GENOMIC DNA]</scope>
    <source>
        <strain evidence="10 11">PLY_AMNH</strain>
    </source>
</reference>
<dbReference type="Proteomes" id="UP001190700">
    <property type="component" value="Unassembled WGS sequence"/>
</dbReference>
<evidence type="ECO:0000313" key="10">
    <source>
        <dbReference type="EMBL" id="KAK3274524.1"/>
    </source>
</evidence>
<dbReference type="InterPro" id="IPR023395">
    <property type="entry name" value="MCP_dom_sf"/>
</dbReference>
<keyword evidence="7 8" id="KW-0472">Membrane</keyword>
<dbReference type="Gene3D" id="1.50.40.10">
    <property type="entry name" value="Mitochondrial carrier domain"/>
    <property type="match status" value="1"/>
</dbReference>